<accession>A0A561UQQ8</accession>
<evidence type="ECO:0000313" key="1">
    <source>
        <dbReference type="EMBL" id="TWG01659.1"/>
    </source>
</evidence>
<proteinExistence type="predicted"/>
<dbReference type="EMBL" id="VIWW01000001">
    <property type="protein sequence ID" value="TWG01659.1"/>
    <property type="molecule type" value="Genomic_DNA"/>
</dbReference>
<sequence length="59" mass="6353">MQQLRGWSCLWCAAEVATGTATNLGEQQHTPADGSPYWWFPRACPDTTACARRAAGTGP</sequence>
<dbReference type="RefSeq" id="WP_244318101.1">
    <property type="nucleotide sequence ID" value="NZ_JBHJUX010000022.1"/>
</dbReference>
<reference evidence="1 2" key="1">
    <citation type="submission" date="2019-06" db="EMBL/GenBank/DDBJ databases">
        <title>Sequencing the genomes of 1000 actinobacteria strains.</title>
        <authorList>
            <person name="Klenk H.-P."/>
        </authorList>
    </citation>
    <scope>NUCLEOTIDE SEQUENCE [LARGE SCALE GENOMIC DNA]</scope>
    <source>
        <strain evidence="1 2">DSM 42059</strain>
    </source>
</reference>
<gene>
    <name evidence="1" type="ORF">FHX80_1145</name>
</gene>
<evidence type="ECO:0000313" key="2">
    <source>
        <dbReference type="Proteomes" id="UP000318186"/>
    </source>
</evidence>
<name>A0A561UQQ8_9ACTN</name>
<dbReference type="Proteomes" id="UP000318186">
    <property type="component" value="Unassembled WGS sequence"/>
</dbReference>
<organism evidence="1 2">
    <name type="scientific">Streptomyces brevispora</name>
    <dbReference type="NCBI Taxonomy" id="887462"/>
    <lineage>
        <taxon>Bacteria</taxon>
        <taxon>Bacillati</taxon>
        <taxon>Actinomycetota</taxon>
        <taxon>Actinomycetes</taxon>
        <taxon>Kitasatosporales</taxon>
        <taxon>Streptomycetaceae</taxon>
        <taxon>Streptomyces</taxon>
    </lineage>
</organism>
<dbReference type="AlphaFoldDB" id="A0A561UQQ8"/>
<comment type="caution">
    <text evidence="1">The sequence shown here is derived from an EMBL/GenBank/DDBJ whole genome shotgun (WGS) entry which is preliminary data.</text>
</comment>
<protein>
    <submittedName>
        <fullName evidence="1">Uncharacterized protein</fullName>
    </submittedName>
</protein>